<evidence type="ECO:0000256" key="7">
    <source>
        <dbReference type="ARBA" id="ARBA00023160"/>
    </source>
</evidence>
<feature type="binding site" evidence="9">
    <location>
        <position position="97"/>
    </location>
    <ligand>
        <name>substrate</name>
    </ligand>
</feature>
<dbReference type="EMBL" id="CP036272">
    <property type="protein sequence ID" value="QDT60404.1"/>
    <property type="molecule type" value="Genomic_DNA"/>
</dbReference>
<evidence type="ECO:0000256" key="5">
    <source>
        <dbReference type="ARBA" id="ARBA00023002"/>
    </source>
</evidence>
<dbReference type="EC" id="1.3.1.9" evidence="8"/>
<evidence type="ECO:0000256" key="1">
    <source>
        <dbReference type="ARBA" id="ARBA00005194"/>
    </source>
</evidence>
<dbReference type="GO" id="GO:0004318">
    <property type="term" value="F:enoyl-[acyl-carrier-protein] reductase (NADH) activity"/>
    <property type="evidence" value="ECO:0007669"/>
    <property type="project" value="UniProtKB-EC"/>
</dbReference>
<keyword evidence="12" id="KW-1185">Reference proteome</keyword>
<name>A0A517SW93_9BACT</name>
<evidence type="ECO:0000256" key="2">
    <source>
        <dbReference type="ARBA" id="ARBA00009233"/>
    </source>
</evidence>
<comment type="similarity">
    <text evidence="2 8">Belongs to the short-chain dehydrogenases/reductases (SDR) family. FabI subfamily.</text>
</comment>
<dbReference type="Proteomes" id="UP000315003">
    <property type="component" value="Chromosome"/>
</dbReference>
<protein>
    <recommendedName>
        <fullName evidence="8">Enoyl-[acyl-carrier-protein] reductase [NADH]</fullName>
        <ecNumber evidence="8">1.3.1.9</ecNumber>
    </recommendedName>
</protein>
<gene>
    <name evidence="11" type="primary">fabI_1</name>
    <name evidence="11" type="ORF">SV7mr_29260</name>
</gene>
<evidence type="ECO:0000256" key="6">
    <source>
        <dbReference type="ARBA" id="ARBA00023098"/>
    </source>
</evidence>
<comment type="catalytic activity">
    <reaction evidence="8">
        <text>a 2,3-saturated acyl-[ACP] + NAD(+) = a (2E)-enoyl-[ACP] + NADH + H(+)</text>
        <dbReference type="Rhea" id="RHEA:10240"/>
        <dbReference type="Rhea" id="RHEA-COMP:9925"/>
        <dbReference type="Rhea" id="RHEA-COMP:9926"/>
        <dbReference type="ChEBI" id="CHEBI:15378"/>
        <dbReference type="ChEBI" id="CHEBI:57540"/>
        <dbReference type="ChEBI" id="CHEBI:57945"/>
        <dbReference type="ChEBI" id="CHEBI:78784"/>
        <dbReference type="ChEBI" id="CHEBI:78785"/>
        <dbReference type="EC" id="1.3.1.9"/>
    </reaction>
</comment>
<evidence type="ECO:0000313" key="11">
    <source>
        <dbReference type="EMBL" id="QDT60404.1"/>
    </source>
</evidence>
<dbReference type="SUPFAM" id="SSF51735">
    <property type="entry name" value="NAD(P)-binding Rossmann-fold domains"/>
    <property type="match status" value="1"/>
</dbReference>
<evidence type="ECO:0000256" key="10">
    <source>
        <dbReference type="PIRSR" id="PIRSR000094-3"/>
    </source>
</evidence>
<keyword evidence="3 8" id="KW-0444">Lipid biosynthesis</keyword>
<evidence type="ECO:0000256" key="9">
    <source>
        <dbReference type="PIRSR" id="PIRSR000094-2"/>
    </source>
</evidence>
<feature type="binding site" evidence="10">
    <location>
        <position position="164"/>
    </location>
    <ligand>
        <name>NAD(+)</name>
        <dbReference type="ChEBI" id="CHEBI:57540"/>
    </ligand>
</feature>
<reference evidence="11 12" key="1">
    <citation type="submission" date="2019-02" db="EMBL/GenBank/DDBJ databases">
        <title>Deep-cultivation of Planctomycetes and their phenomic and genomic characterization uncovers novel biology.</title>
        <authorList>
            <person name="Wiegand S."/>
            <person name="Jogler M."/>
            <person name="Boedeker C."/>
            <person name="Pinto D."/>
            <person name="Vollmers J."/>
            <person name="Rivas-Marin E."/>
            <person name="Kohn T."/>
            <person name="Peeters S.H."/>
            <person name="Heuer A."/>
            <person name="Rast P."/>
            <person name="Oberbeckmann S."/>
            <person name="Bunk B."/>
            <person name="Jeske O."/>
            <person name="Meyerdierks A."/>
            <person name="Storesund J.E."/>
            <person name="Kallscheuer N."/>
            <person name="Luecker S."/>
            <person name="Lage O.M."/>
            <person name="Pohl T."/>
            <person name="Merkel B.J."/>
            <person name="Hornburger P."/>
            <person name="Mueller R.-W."/>
            <person name="Bruemmer F."/>
            <person name="Labrenz M."/>
            <person name="Spormann A.M."/>
            <person name="Op den Camp H."/>
            <person name="Overmann J."/>
            <person name="Amann R."/>
            <person name="Jetten M.S.M."/>
            <person name="Mascher T."/>
            <person name="Medema M.H."/>
            <person name="Devos D.P."/>
            <person name="Kaster A.-K."/>
            <person name="Ovreas L."/>
            <person name="Rohde M."/>
            <person name="Galperin M.Y."/>
            <person name="Jogler C."/>
        </authorList>
    </citation>
    <scope>NUCLEOTIDE SEQUENCE [LARGE SCALE GENOMIC DNA]</scope>
    <source>
        <strain evidence="11 12">SV_7m_r</strain>
    </source>
</reference>
<sequence length="272" mass="29289">MSEFDFLGFRGKTFLVMGVANKKSVAWNIAKTIESAGGTVLYTVRSEQRKQSTAKLLADRKVIVCDVQEQQQIDALRQSLSDDNVQLDGLVHSIAFADYPEGIRPFHETTRAQFLQAVDISAYSLINVCNTLKDCFSPEASVVTIGISTTRMASESYGFMAPIKAALESSLAFLTKSFSRFSKVRFNAVAAGLLKTSASAGIPGYVDSYLYAEQVIPRGEAVATSEVADTAAFLLSQRSSGITAQSVVVDAGMSINYFDANVVAAVTNSQVD</sequence>
<dbReference type="Pfam" id="PF13561">
    <property type="entry name" value="adh_short_C2"/>
    <property type="match status" value="1"/>
</dbReference>
<dbReference type="Gene3D" id="3.40.50.720">
    <property type="entry name" value="NAD(P)-binding Rossmann-like Domain"/>
    <property type="match status" value="1"/>
</dbReference>
<dbReference type="InterPro" id="IPR036291">
    <property type="entry name" value="NAD(P)-bd_dom_sf"/>
</dbReference>
<accession>A0A517SW93</accession>
<keyword evidence="8 10" id="KW-0520">NAD</keyword>
<dbReference type="PIRSF" id="PIRSF000094">
    <property type="entry name" value="Enoyl-ACP_rdct"/>
    <property type="match status" value="1"/>
</dbReference>
<keyword evidence="4" id="KW-0276">Fatty acid metabolism</keyword>
<keyword evidence="5 8" id="KW-0560">Oxidoreductase</keyword>
<evidence type="ECO:0000256" key="8">
    <source>
        <dbReference type="PIRNR" id="PIRNR000094"/>
    </source>
</evidence>
<dbReference type="PANTHER" id="PTHR43159">
    <property type="entry name" value="ENOYL-[ACYL-CARRIER-PROTEIN] REDUCTASE"/>
    <property type="match status" value="1"/>
</dbReference>
<dbReference type="AlphaFoldDB" id="A0A517SW93"/>
<feature type="binding site" evidence="10">
    <location>
        <position position="94"/>
    </location>
    <ligand>
        <name>NAD(+)</name>
        <dbReference type="ChEBI" id="CHEBI:57540"/>
    </ligand>
</feature>
<keyword evidence="7 8" id="KW-0275">Fatty acid biosynthesis</keyword>
<evidence type="ECO:0000256" key="3">
    <source>
        <dbReference type="ARBA" id="ARBA00022516"/>
    </source>
</evidence>
<dbReference type="PANTHER" id="PTHR43159:SF2">
    <property type="entry name" value="ENOYL-[ACYL-CARRIER-PROTEIN] REDUCTASE [NADH], CHLOROPLASTIC"/>
    <property type="match status" value="1"/>
</dbReference>
<dbReference type="GO" id="GO:0006633">
    <property type="term" value="P:fatty acid biosynthetic process"/>
    <property type="evidence" value="ECO:0007669"/>
    <property type="project" value="UniProtKB-KW"/>
</dbReference>
<dbReference type="InterPro" id="IPR002347">
    <property type="entry name" value="SDR_fam"/>
</dbReference>
<feature type="binding site" evidence="10">
    <location>
        <begin position="66"/>
        <end position="67"/>
    </location>
    <ligand>
        <name>NAD(+)</name>
        <dbReference type="ChEBI" id="CHEBI:57540"/>
    </ligand>
</feature>
<dbReference type="InterPro" id="IPR014358">
    <property type="entry name" value="Enoyl-ACP_Rdtase_NADH"/>
</dbReference>
<evidence type="ECO:0000256" key="4">
    <source>
        <dbReference type="ARBA" id="ARBA00022832"/>
    </source>
</evidence>
<comment type="pathway">
    <text evidence="1">Lipid metabolism; fatty acid biosynthesis.</text>
</comment>
<organism evidence="11 12">
    <name type="scientific">Stieleria bergensis</name>
    <dbReference type="NCBI Taxonomy" id="2528025"/>
    <lineage>
        <taxon>Bacteria</taxon>
        <taxon>Pseudomonadati</taxon>
        <taxon>Planctomycetota</taxon>
        <taxon>Planctomycetia</taxon>
        <taxon>Pirellulales</taxon>
        <taxon>Pirellulaceae</taxon>
        <taxon>Stieleria</taxon>
    </lineage>
</organism>
<feature type="binding site" evidence="10">
    <location>
        <position position="18"/>
    </location>
    <ligand>
        <name>NAD(+)</name>
        <dbReference type="ChEBI" id="CHEBI:57540"/>
    </ligand>
</feature>
<proteinExistence type="inferred from homology"/>
<keyword evidence="6" id="KW-0443">Lipid metabolism</keyword>
<evidence type="ECO:0000313" key="12">
    <source>
        <dbReference type="Proteomes" id="UP000315003"/>
    </source>
</evidence>